<organism evidence="1 2">
    <name type="scientific">Hymenobacter sublimis</name>
    <dbReference type="NCBI Taxonomy" id="2933777"/>
    <lineage>
        <taxon>Bacteria</taxon>
        <taxon>Pseudomonadati</taxon>
        <taxon>Bacteroidota</taxon>
        <taxon>Cytophagia</taxon>
        <taxon>Cytophagales</taxon>
        <taxon>Hymenobacteraceae</taxon>
        <taxon>Hymenobacter</taxon>
    </lineage>
</organism>
<reference evidence="1 2" key="1">
    <citation type="submission" date="2022-04" db="EMBL/GenBank/DDBJ databases">
        <title>Hymenobacter sp. isolated from the air.</title>
        <authorList>
            <person name="Won M."/>
            <person name="Lee C.-M."/>
            <person name="Woen H.-Y."/>
            <person name="Kwon S.-W."/>
        </authorList>
    </citation>
    <scope>NUCLEOTIDE SEQUENCE [LARGE SCALE GENOMIC DNA]</scope>
    <source>
        <strain evidence="2">5516 S-25</strain>
        <plasmid evidence="1 2">unnamed2</plasmid>
    </source>
</reference>
<accession>A0ABY4JHU9</accession>
<keyword evidence="1" id="KW-0614">Plasmid</keyword>
<keyword evidence="2" id="KW-1185">Reference proteome</keyword>
<proteinExistence type="predicted"/>
<name>A0ABY4JHU9_9BACT</name>
<evidence type="ECO:0000313" key="1">
    <source>
        <dbReference type="EMBL" id="UPL51392.1"/>
    </source>
</evidence>
<protein>
    <submittedName>
        <fullName evidence="1">Uncharacterized protein</fullName>
    </submittedName>
</protein>
<gene>
    <name evidence="1" type="ORF">MWH26_19855</name>
</gene>
<dbReference type="EMBL" id="CP095850">
    <property type="protein sequence ID" value="UPL51392.1"/>
    <property type="molecule type" value="Genomic_DNA"/>
</dbReference>
<dbReference type="Proteomes" id="UP000829647">
    <property type="component" value="Plasmid unnamed2"/>
</dbReference>
<dbReference type="RefSeq" id="WP_247977204.1">
    <property type="nucleotide sequence ID" value="NZ_CP095850.1"/>
</dbReference>
<geneLocation type="plasmid" evidence="1 2">
    <name>unnamed2</name>
</geneLocation>
<sequence>MATTFKSLIPNDYNYALSKLYEGIARDYPLARMNFDRIKGAHDKIQQELIARYGSLQAAPGSDVVNSIRYILDRFAGWFNQNDIAGNEDAYVFRDALDFHSQELFQILQELDIKK</sequence>
<evidence type="ECO:0000313" key="2">
    <source>
        <dbReference type="Proteomes" id="UP000829647"/>
    </source>
</evidence>